<dbReference type="AlphaFoldDB" id="A0A810L6D5"/>
<protein>
    <recommendedName>
        <fullName evidence="4">DoxX-like protein</fullName>
    </recommendedName>
</protein>
<dbReference type="Proteomes" id="UP000680750">
    <property type="component" value="Chromosome"/>
</dbReference>
<evidence type="ECO:0000313" key="3">
    <source>
        <dbReference type="Proteomes" id="UP000680750"/>
    </source>
</evidence>
<evidence type="ECO:0000313" key="2">
    <source>
        <dbReference type="EMBL" id="BCJ30669.1"/>
    </source>
</evidence>
<organism evidence="2 3">
    <name type="scientific">Actinocatenispora sera</name>
    <dbReference type="NCBI Taxonomy" id="390989"/>
    <lineage>
        <taxon>Bacteria</taxon>
        <taxon>Bacillati</taxon>
        <taxon>Actinomycetota</taxon>
        <taxon>Actinomycetes</taxon>
        <taxon>Micromonosporales</taxon>
        <taxon>Micromonosporaceae</taxon>
        <taxon>Actinocatenispora</taxon>
    </lineage>
</organism>
<feature type="transmembrane region" description="Helical" evidence="1">
    <location>
        <begin position="66"/>
        <end position="98"/>
    </location>
</feature>
<evidence type="ECO:0008006" key="4">
    <source>
        <dbReference type="Google" id="ProtNLM"/>
    </source>
</evidence>
<keyword evidence="1" id="KW-1133">Transmembrane helix</keyword>
<dbReference type="EMBL" id="AP023354">
    <property type="protein sequence ID" value="BCJ30669.1"/>
    <property type="molecule type" value="Genomic_DNA"/>
</dbReference>
<gene>
    <name evidence="2" type="ORF">Asera_47770</name>
</gene>
<keyword evidence="1" id="KW-0472">Membrane</keyword>
<sequence>MGLPVKLAHLPARMAAGGFLLNSGLSKRNADEQTAASVHGTAAGAYPFLKGIEPQRFVKLLSKAEIALGIALLNPVVPTAVAGLGLAGFSAGLVGMYLRTPGVHKPGSPVPTEQGVPLAKDFWLLGMAVGFLVEAVADRRHRNR</sequence>
<name>A0A810L6D5_9ACTN</name>
<proteinExistence type="predicted"/>
<reference evidence="2" key="1">
    <citation type="submission" date="2020-08" db="EMBL/GenBank/DDBJ databases">
        <title>Whole genome shotgun sequence of Actinocatenispora sera NBRC 101916.</title>
        <authorList>
            <person name="Komaki H."/>
            <person name="Tamura T."/>
        </authorList>
    </citation>
    <scope>NUCLEOTIDE SEQUENCE</scope>
    <source>
        <strain evidence="2">NBRC 101916</strain>
    </source>
</reference>
<evidence type="ECO:0000256" key="1">
    <source>
        <dbReference type="SAM" id="Phobius"/>
    </source>
</evidence>
<accession>A0A810L6D5</accession>
<keyword evidence="1" id="KW-0812">Transmembrane</keyword>
<dbReference type="KEGG" id="aser:Asera_47770"/>
<keyword evidence="3" id="KW-1185">Reference proteome</keyword>
<dbReference type="RefSeq" id="WP_212804716.1">
    <property type="nucleotide sequence ID" value="NZ_AP023354.1"/>
</dbReference>